<gene>
    <name evidence="2" type="ORF">P4O66_005696</name>
</gene>
<evidence type="ECO:0008006" key="4">
    <source>
        <dbReference type="Google" id="ProtNLM"/>
    </source>
</evidence>
<name>A0AAD9E163_9TELE</name>
<proteinExistence type="predicted"/>
<keyword evidence="1" id="KW-0175">Coiled coil</keyword>
<accession>A0AAD9E163</accession>
<dbReference type="Proteomes" id="UP001239994">
    <property type="component" value="Unassembled WGS sequence"/>
</dbReference>
<reference evidence="2" key="1">
    <citation type="submission" date="2023-03" db="EMBL/GenBank/DDBJ databases">
        <title>Electrophorus voltai genome.</title>
        <authorList>
            <person name="Bian C."/>
        </authorList>
    </citation>
    <scope>NUCLEOTIDE SEQUENCE</scope>
    <source>
        <strain evidence="2">CB-2022</strain>
        <tissue evidence="2">Muscle</tissue>
    </source>
</reference>
<evidence type="ECO:0000313" key="3">
    <source>
        <dbReference type="Proteomes" id="UP001239994"/>
    </source>
</evidence>
<evidence type="ECO:0000256" key="1">
    <source>
        <dbReference type="SAM" id="Coils"/>
    </source>
</evidence>
<protein>
    <recommendedName>
        <fullName evidence="4">Autophagy-related protein 16 domain-containing protein</fullName>
    </recommendedName>
</protein>
<organism evidence="2 3">
    <name type="scientific">Electrophorus voltai</name>
    <dbReference type="NCBI Taxonomy" id="2609070"/>
    <lineage>
        <taxon>Eukaryota</taxon>
        <taxon>Metazoa</taxon>
        <taxon>Chordata</taxon>
        <taxon>Craniata</taxon>
        <taxon>Vertebrata</taxon>
        <taxon>Euteleostomi</taxon>
        <taxon>Actinopterygii</taxon>
        <taxon>Neopterygii</taxon>
        <taxon>Teleostei</taxon>
        <taxon>Ostariophysi</taxon>
        <taxon>Gymnotiformes</taxon>
        <taxon>Gymnotoidei</taxon>
        <taxon>Gymnotidae</taxon>
        <taxon>Electrophorus</taxon>
    </lineage>
</organism>
<keyword evidence="3" id="KW-1185">Reference proteome</keyword>
<sequence length="116" mass="13842">MIIMSLQLTQKVSDLTSNLYLKEAELQYCHSQVTRYRNEAVLLARGVNSLNSDISDYQYKLECQSNELAASQLEQRRLREELEVARRQKEELLERWLEEKREEAERLNKHNATQER</sequence>
<feature type="coiled-coil region" evidence="1">
    <location>
        <begin position="61"/>
        <end position="113"/>
    </location>
</feature>
<dbReference type="AlphaFoldDB" id="A0AAD9E163"/>
<dbReference type="EMBL" id="JAROKS010000010">
    <property type="protein sequence ID" value="KAK1800479.1"/>
    <property type="molecule type" value="Genomic_DNA"/>
</dbReference>
<comment type="caution">
    <text evidence="2">The sequence shown here is derived from an EMBL/GenBank/DDBJ whole genome shotgun (WGS) entry which is preliminary data.</text>
</comment>
<evidence type="ECO:0000313" key="2">
    <source>
        <dbReference type="EMBL" id="KAK1800479.1"/>
    </source>
</evidence>